<evidence type="ECO:0000313" key="6">
    <source>
        <dbReference type="Proteomes" id="UP000247810"/>
    </source>
</evidence>
<feature type="signal peptide" evidence="3">
    <location>
        <begin position="1"/>
        <end position="19"/>
    </location>
</feature>
<dbReference type="STRING" id="1448320.A0A319CSV5"/>
<keyword evidence="6" id="KW-1185">Reference proteome</keyword>
<gene>
    <name evidence="5" type="ORF">BO71DRAFT_454075</name>
</gene>
<dbReference type="PANTHER" id="PTHR13878:SF91">
    <property type="entry name" value="FAD BINDING DOMAIN PROTEIN (AFU_ORTHOLOGUE AFUA_6G12070)-RELATED"/>
    <property type="match status" value="1"/>
</dbReference>
<dbReference type="OrthoDB" id="9983560at2759"/>
<organism evidence="5 6">
    <name type="scientific">Aspergillus ellipticus CBS 707.79</name>
    <dbReference type="NCBI Taxonomy" id="1448320"/>
    <lineage>
        <taxon>Eukaryota</taxon>
        <taxon>Fungi</taxon>
        <taxon>Dikarya</taxon>
        <taxon>Ascomycota</taxon>
        <taxon>Pezizomycotina</taxon>
        <taxon>Eurotiomycetes</taxon>
        <taxon>Eurotiomycetidae</taxon>
        <taxon>Eurotiales</taxon>
        <taxon>Aspergillaceae</taxon>
        <taxon>Aspergillus</taxon>
        <taxon>Aspergillus subgen. Circumdati</taxon>
    </lineage>
</organism>
<proteinExistence type="inferred from homology"/>
<dbReference type="InterPro" id="IPR016169">
    <property type="entry name" value="FAD-bd_PCMH_sub2"/>
</dbReference>
<comment type="similarity">
    <text evidence="1">Belongs to the oxygen-dependent FAD-linked oxidoreductase family.</text>
</comment>
<dbReference type="SUPFAM" id="SSF56176">
    <property type="entry name" value="FAD-binding/transporter-associated domain-like"/>
    <property type="match status" value="1"/>
</dbReference>
<sequence>MLPPLLTLTILLLTTPVTSQACRCTPASPCWPTPQEWTTLNTTLSGNLIATTPLASICHTNSPFSTYSSTSCAALRSTWPLPSTHYTSPSSPMAPWFGTFTCNPFSPPTAPCTLGPLVQNTVNATTVADYITTIRFTQTHNLRLVIHNTGHDYLGKSTGAHALALWTHHLKSIGIIANYTSVGYTGPAIKLGAGVQVIEAMAAAHEEGYVLVAGNCQSVGVADGYSQGGGHGQLASMFGLAADQVLEWEVVTAAGEVVVASPESNPDMYWALSGGGGGVFGAVVSMTSKVHLEVKTVTANLTVSAAGVSPEVFWEVAERFVAGVLDVTDKGGAAIWMVTNQTFEVTPVTVPGGTRGELEGEGFGYTYNIAEFPSFWDTYVEMNPLSNVTEAQIGGRLIPRSTVESNLTAFMGALRAIADYGTAISGVSLNVSRNGVPDNAVNPAWRDSAIDIVLGTTFDYYNRTADLANQKLMTDVLLPMLEELTSDGGAYLNEADIHQPDWQQVFYGDNYARLSAIKQRYDPNEMFYARTGVGSERWTELEDGRLCRVDGV</sequence>
<dbReference type="InterPro" id="IPR012951">
    <property type="entry name" value="BBE"/>
</dbReference>
<evidence type="ECO:0000256" key="1">
    <source>
        <dbReference type="ARBA" id="ARBA00005466"/>
    </source>
</evidence>
<dbReference type="GO" id="GO:0071949">
    <property type="term" value="F:FAD binding"/>
    <property type="evidence" value="ECO:0007669"/>
    <property type="project" value="InterPro"/>
</dbReference>
<keyword evidence="2" id="KW-0560">Oxidoreductase</keyword>
<feature type="chain" id="PRO_5016451703" evidence="3">
    <location>
        <begin position="20"/>
        <end position="552"/>
    </location>
</feature>
<dbReference type="Gene3D" id="3.40.462.20">
    <property type="match status" value="1"/>
</dbReference>
<dbReference type="InterPro" id="IPR006094">
    <property type="entry name" value="Oxid_FAD_bind_N"/>
</dbReference>
<accession>A0A319CSV5</accession>
<evidence type="ECO:0000259" key="4">
    <source>
        <dbReference type="PROSITE" id="PS51387"/>
    </source>
</evidence>
<dbReference type="VEuPathDB" id="FungiDB:BO71DRAFT_454075"/>
<dbReference type="InterPro" id="IPR050432">
    <property type="entry name" value="FAD-linked_Oxidoreductases_BP"/>
</dbReference>
<dbReference type="PROSITE" id="PS51387">
    <property type="entry name" value="FAD_PCMH"/>
    <property type="match status" value="1"/>
</dbReference>
<protein>
    <submittedName>
        <fullName evidence="5">FAD binding domain protein</fullName>
    </submittedName>
</protein>
<reference evidence="5 6" key="1">
    <citation type="submission" date="2018-02" db="EMBL/GenBank/DDBJ databases">
        <title>The genomes of Aspergillus section Nigri reveals drivers in fungal speciation.</title>
        <authorList>
            <consortium name="DOE Joint Genome Institute"/>
            <person name="Vesth T.C."/>
            <person name="Nybo J."/>
            <person name="Theobald S."/>
            <person name="Brandl J."/>
            <person name="Frisvad J.C."/>
            <person name="Nielsen K.F."/>
            <person name="Lyhne E.K."/>
            <person name="Kogle M.E."/>
            <person name="Kuo A."/>
            <person name="Riley R."/>
            <person name="Clum A."/>
            <person name="Nolan M."/>
            <person name="Lipzen A."/>
            <person name="Salamov A."/>
            <person name="Henrissat B."/>
            <person name="Wiebenga A."/>
            <person name="De vries R.P."/>
            <person name="Grigoriev I.V."/>
            <person name="Mortensen U.H."/>
            <person name="Andersen M.R."/>
            <person name="Baker S.E."/>
        </authorList>
    </citation>
    <scope>NUCLEOTIDE SEQUENCE [LARGE SCALE GENOMIC DNA]</scope>
    <source>
        <strain evidence="5 6">CBS 707.79</strain>
    </source>
</reference>
<dbReference type="PANTHER" id="PTHR13878">
    <property type="entry name" value="GULONOLACTONE OXIDASE"/>
    <property type="match status" value="1"/>
</dbReference>
<dbReference type="AlphaFoldDB" id="A0A319CSV5"/>
<dbReference type="EMBL" id="KZ826096">
    <property type="protein sequence ID" value="PYH88426.1"/>
    <property type="molecule type" value="Genomic_DNA"/>
</dbReference>
<dbReference type="Pfam" id="PF08031">
    <property type="entry name" value="BBE"/>
    <property type="match status" value="1"/>
</dbReference>
<dbReference type="GO" id="GO:0016491">
    <property type="term" value="F:oxidoreductase activity"/>
    <property type="evidence" value="ECO:0007669"/>
    <property type="project" value="UniProtKB-KW"/>
</dbReference>
<dbReference type="InterPro" id="IPR016166">
    <property type="entry name" value="FAD-bd_PCMH"/>
</dbReference>
<dbReference type="Gene3D" id="3.30.465.10">
    <property type="match status" value="2"/>
</dbReference>
<feature type="domain" description="FAD-binding PCMH-type" evidence="4">
    <location>
        <begin position="114"/>
        <end position="293"/>
    </location>
</feature>
<evidence type="ECO:0000256" key="3">
    <source>
        <dbReference type="SAM" id="SignalP"/>
    </source>
</evidence>
<dbReference type="Proteomes" id="UP000247810">
    <property type="component" value="Unassembled WGS sequence"/>
</dbReference>
<evidence type="ECO:0000313" key="5">
    <source>
        <dbReference type="EMBL" id="PYH88426.1"/>
    </source>
</evidence>
<evidence type="ECO:0000256" key="2">
    <source>
        <dbReference type="ARBA" id="ARBA00023002"/>
    </source>
</evidence>
<dbReference type="Pfam" id="PF01565">
    <property type="entry name" value="FAD_binding_4"/>
    <property type="match status" value="1"/>
</dbReference>
<name>A0A319CSV5_9EURO</name>
<keyword evidence="3" id="KW-0732">Signal</keyword>
<dbReference type="InterPro" id="IPR036318">
    <property type="entry name" value="FAD-bd_PCMH-like_sf"/>
</dbReference>